<reference evidence="1 2" key="1">
    <citation type="submission" date="2018-10" db="EMBL/GenBank/DDBJ databases">
        <title>A high-quality apple genome assembly.</title>
        <authorList>
            <person name="Hu J."/>
        </authorList>
    </citation>
    <scope>NUCLEOTIDE SEQUENCE [LARGE SCALE GENOMIC DNA]</scope>
    <source>
        <strain evidence="2">cv. HFTH1</strain>
        <tissue evidence="1">Young leaf</tissue>
    </source>
</reference>
<organism evidence="1 2">
    <name type="scientific">Malus domestica</name>
    <name type="common">Apple</name>
    <name type="synonym">Pyrus malus</name>
    <dbReference type="NCBI Taxonomy" id="3750"/>
    <lineage>
        <taxon>Eukaryota</taxon>
        <taxon>Viridiplantae</taxon>
        <taxon>Streptophyta</taxon>
        <taxon>Embryophyta</taxon>
        <taxon>Tracheophyta</taxon>
        <taxon>Spermatophyta</taxon>
        <taxon>Magnoliopsida</taxon>
        <taxon>eudicotyledons</taxon>
        <taxon>Gunneridae</taxon>
        <taxon>Pentapetalae</taxon>
        <taxon>rosids</taxon>
        <taxon>fabids</taxon>
        <taxon>Rosales</taxon>
        <taxon>Rosaceae</taxon>
        <taxon>Amygdaloideae</taxon>
        <taxon>Maleae</taxon>
        <taxon>Malus</taxon>
    </lineage>
</organism>
<proteinExistence type="predicted"/>
<dbReference type="Proteomes" id="UP000290289">
    <property type="component" value="Chromosome 11"/>
</dbReference>
<dbReference type="AlphaFoldDB" id="A0A498IIJ3"/>
<sequence length="136" mass="15381">MTYKGNADEDADDDTSLPSLLKRLPKDFGEGASINYFDDEEDDENGDYFSTMIIKLDRNMTTRRSHNFKRASFDDDEDGSGTVVRRTSSGVGSMMSIAMASMKVKLNLQIQLRILHRLVSLLLAIQLDNQLMEPLR</sequence>
<protein>
    <submittedName>
        <fullName evidence="1">Uncharacterized protein</fullName>
    </submittedName>
</protein>
<gene>
    <name evidence="1" type="ORF">DVH24_005641</name>
</gene>
<accession>A0A498IIJ3</accession>
<dbReference type="EMBL" id="RDQH01000337">
    <property type="protein sequence ID" value="RXH83388.1"/>
    <property type="molecule type" value="Genomic_DNA"/>
</dbReference>
<comment type="caution">
    <text evidence="1">The sequence shown here is derived from an EMBL/GenBank/DDBJ whole genome shotgun (WGS) entry which is preliminary data.</text>
</comment>
<keyword evidence="2" id="KW-1185">Reference proteome</keyword>
<evidence type="ECO:0000313" key="2">
    <source>
        <dbReference type="Proteomes" id="UP000290289"/>
    </source>
</evidence>
<evidence type="ECO:0000313" key="1">
    <source>
        <dbReference type="EMBL" id="RXH83388.1"/>
    </source>
</evidence>
<name>A0A498IIJ3_MALDO</name>